<accession>A0AAN7CME1</accession>
<keyword evidence="3" id="KW-1185">Reference proteome</keyword>
<dbReference type="PANTHER" id="PTHR38166:SF1">
    <property type="entry name" value="C2H2-TYPE DOMAIN-CONTAINING PROTEIN"/>
    <property type="match status" value="1"/>
</dbReference>
<evidence type="ECO:0000313" key="3">
    <source>
        <dbReference type="Proteomes" id="UP001303647"/>
    </source>
</evidence>
<feature type="compositionally biased region" description="Polar residues" evidence="1">
    <location>
        <begin position="333"/>
        <end position="343"/>
    </location>
</feature>
<proteinExistence type="predicted"/>
<dbReference type="Proteomes" id="UP001303647">
    <property type="component" value="Unassembled WGS sequence"/>
</dbReference>
<feature type="region of interest" description="Disordered" evidence="1">
    <location>
        <begin position="328"/>
        <end position="391"/>
    </location>
</feature>
<dbReference type="PANTHER" id="PTHR38166">
    <property type="entry name" value="C2H2-TYPE DOMAIN-CONTAINING PROTEIN-RELATED"/>
    <property type="match status" value="1"/>
</dbReference>
<evidence type="ECO:0000313" key="2">
    <source>
        <dbReference type="EMBL" id="KAK4244316.1"/>
    </source>
</evidence>
<evidence type="ECO:0008006" key="4">
    <source>
        <dbReference type="Google" id="ProtNLM"/>
    </source>
</evidence>
<reference evidence="2" key="1">
    <citation type="journal article" date="2023" name="Mol. Phylogenet. Evol.">
        <title>Genome-scale phylogeny and comparative genomics of the fungal order Sordariales.</title>
        <authorList>
            <person name="Hensen N."/>
            <person name="Bonometti L."/>
            <person name="Westerberg I."/>
            <person name="Brannstrom I.O."/>
            <person name="Guillou S."/>
            <person name="Cros-Aarteil S."/>
            <person name="Calhoun S."/>
            <person name="Haridas S."/>
            <person name="Kuo A."/>
            <person name="Mondo S."/>
            <person name="Pangilinan J."/>
            <person name="Riley R."/>
            <person name="LaButti K."/>
            <person name="Andreopoulos B."/>
            <person name="Lipzen A."/>
            <person name="Chen C."/>
            <person name="Yan M."/>
            <person name="Daum C."/>
            <person name="Ng V."/>
            <person name="Clum A."/>
            <person name="Steindorff A."/>
            <person name="Ohm R.A."/>
            <person name="Martin F."/>
            <person name="Silar P."/>
            <person name="Natvig D.O."/>
            <person name="Lalanne C."/>
            <person name="Gautier V."/>
            <person name="Ament-Velasquez S.L."/>
            <person name="Kruys A."/>
            <person name="Hutchinson M.I."/>
            <person name="Powell A.J."/>
            <person name="Barry K."/>
            <person name="Miller A.N."/>
            <person name="Grigoriev I.V."/>
            <person name="Debuchy R."/>
            <person name="Gladieux P."/>
            <person name="Hiltunen Thoren M."/>
            <person name="Johannesson H."/>
        </authorList>
    </citation>
    <scope>NUCLEOTIDE SEQUENCE</scope>
    <source>
        <strain evidence="2">CBS 359.72</strain>
    </source>
</reference>
<protein>
    <recommendedName>
        <fullName evidence="4">C2H2-type domain-containing protein</fullName>
    </recommendedName>
</protein>
<dbReference type="EMBL" id="MU857745">
    <property type="protein sequence ID" value="KAK4244316.1"/>
    <property type="molecule type" value="Genomic_DNA"/>
</dbReference>
<gene>
    <name evidence="2" type="ORF">C7999DRAFT_43998</name>
</gene>
<dbReference type="AlphaFoldDB" id="A0AAN7CME1"/>
<evidence type="ECO:0000256" key="1">
    <source>
        <dbReference type="SAM" id="MobiDB-lite"/>
    </source>
</evidence>
<name>A0AAN7CME1_9PEZI</name>
<organism evidence="2 3">
    <name type="scientific">Corynascus novoguineensis</name>
    <dbReference type="NCBI Taxonomy" id="1126955"/>
    <lineage>
        <taxon>Eukaryota</taxon>
        <taxon>Fungi</taxon>
        <taxon>Dikarya</taxon>
        <taxon>Ascomycota</taxon>
        <taxon>Pezizomycotina</taxon>
        <taxon>Sordariomycetes</taxon>
        <taxon>Sordariomycetidae</taxon>
        <taxon>Sordariales</taxon>
        <taxon>Chaetomiaceae</taxon>
        <taxon>Corynascus</taxon>
    </lineage>
</organism>
<feature type="compositionally biased region" description="Polar residues" evidence="1">
    <location>
        <begin position="358"/>
        <end position="391"/>
    </location>
</feature>
<comment type="caution">
    <text evidence="2">The sequence shown here is derived from an EMBL/GenBank/DDBJ whole genome shotgun (WGS) entry which is preliminary data.</text>
</comment>
<sequence length="493" mass="55473">MTPPDCPKPNAHVLHRQPKFCPLGKQWAIEENFNPAGAKEAGSTLYDESAMNNVTIPKAVTGSHHDVSRRAATASSENLGVAKSLGVSPLTPHRPDSWAQARSAAPGRQSFEWETETLLESNVACLDIMISYPCPFRKRNPARFNIRDREECARAPFDSVQSLKQHVLDHHQRKTPRHQCRRCKDHFGTETALEEHLLLPRDRICEVKDGPPVDYEDGMTEEVVRILSRGNPGDYDGGPWTWEVMWLHWCGNTDSQFTDYQPVTELAELEQAFDEGQGALKQDLREKLELLLPKPVDPDYLSFLAGQLELVFETYRVNVLKRSSGRCYPAGSGLTQTQSNEQATPPRRPTRRSRRSTMLQALQRNTHASPLPTGTPSNGKGAKQNNHHLNQQFLLRKSETYLGWKMMEDKERSRPVAVATHIELPTNELDITGSFAANPRDSRDSGISMPCDTCSTEPCRCDETTASNKDGHLTWFSPESFKQRLLRQQLAGA</sequence>
<reference evidence="2" key="2">
    <citation type="submission" date="2023-05" db="EMBL/GenBank/DDBJ databases">
        <authorList>
            <consortium name="Lawrence Berkeley National Laboratory"/>
            <person name="Steindorff A."/>
            <person name="Hensen N."/>
            <person name="Bonometti L."/>
            <person name="Westerberg I."/>
            <person name="Brannstrom I.O."/>
            <person name="Guillou S."/>
            <person name="Cros-Aarteil S."/>
            <person name="Calhoun S."/>
            <person name="Haridas S."/>
            <person name="Kuo A."/>
            <person name="Mondo S."/>
            <person name="Pangilinan J."/>
            <person name="Riley R."/>
            <person name="Labutti K."/>
            <person name="Andreopoulos B."/>
            <person name="Lipzen A."/>
            <person name="Chen C."/>
            <person name="Yanf M."/>
            <person name="Daum C."/>
            <person name="Ng V."/>
            <person name="Clum A."/>
            <person name="Ohm R."/>
            <person name="Martin F."/>
            <person name="Silar P."/>
            <person name="Natvig D."/>
            <person name="Lalanne C."/>
            <person name="Gautier V."/>
            <person name="Ament-Velasquez S.L."/>
            <person name="Kruys A."/>
            <person name="Hutchinson M.I."/>
            <person name="Powell A.J."/>
            <person name="Barry K."/>
            <person name="Miller A.N."/>
            <person name="Grigoriev I.V."/>
            <person name="Debuchy R."/>
            <person name="Gladieux P."/>
            <person name="Thoren M.H."/>
            <person name="Johannesson H."/>
        </authorList>
    </citation>
    <scope>NUCLEOTIDE SEQUENCE</scope>
    <source>
        <strain evidence="2">CBS 359.72</strain>
    </source>
</reference>